<dbReference type="Gramene" id="TraesJUL7D03G04375510.1">
    <property type="protein sequence ID" value="TraesJUL7D03G04375510.1"/>
    <property type="gene ID" value="TraesJUL7D03G04375510"/>
</dbReference>
<dbReference type="AlphaFoldDB" id="A0A3B6TN70"/>
<reference evidence="1" key="1">
    <citation type="submission" date="2018-08" db="EMBL/GenBank/DDBJ databases">
        <authorList>
            <person name="Rossello M."/>
        </authorList>
    </citation>
    <scope>NUCLEOTIDE SEQUENCE [LARGE SCALE GENOMIC DNA]</scope>
    <source>
        <strain evidence="1">cv. Chinese Spring</strain>
    </source>
</reference>
<dbReference type="Gramene" id="TraesROB_scaffold_007558_01G000100.1">
    <property type="protein sequence ID" value="TraesROB_scaffold_007558_01G000100.1"/>
    <property type="gene ID" value="TraesROB_scaffold_007558_01G000100"/>
</dbReference>
<dbReference type="Gramene" id="TraesARI7D03G04406970.1">
    <property type="protein sequence ID" value="TraesARI7D03G04406970.1"/>
    <property type="gene ID" value="TraesARI7D03G04406970"/>
</dbReference>
<evidence type="ECO:0000313" key="1">
    <source>
        <dbReference type="EnsemblPlants" id="TraesCS7D02G175500.1"/>
    </source>
</evidence>
<reference evidence="1" key="2">
    <citation type="submission" date="2018-10" db="UniProtKB">
        <authorList>
            <consortium name="EnsemblPlants"/>
        </authorList>
    </citation>
    <scope>IDENTIFICATION</scope>
</reference>
<dbReference type="Gramene" id="TraesNOR7D03G04380660.1">
    <property type="protein sequence ID" value="TraesNOR7D03G04380660.1"/>
    <property type="gene ID" value="TraesNOR7D03G04380660"/>
</dbReference>
<dbReference type="Gramene" id="TraesCS7D03G0396000.1">
    <property type="protein sequence ID" value="TraesCS7D03G0396000.1.CDS"/>
    <property type="gene ID" value="TraesCS7D03G0396000"/>
</dbReference>
<dbReference type="Gramene" id="TraesWEE_scaffold_034951_01G000100.1">
    <property type="protein sequence ID" value="TraesWEE_scaffold_034951_01G000100.1"/>
    <property type="gene ID" value="TraesWEE_scaffold_034951_01G000100"/>
</dbReference>
<proteinExistence type="predicted"/>
<dbReference type="Gramene" id="TraesMAC7D03G04324260.1">
    <property type="protein sequence ID" value="TraesMAC7D03G04324260.1"/>
    <property type="gene ID" value="TraesMAC7D03G04324260"/>
</dbReference>
<organism evidence="1">
    <name type="scientific">Triticum aestivum</name>
    <name type="common">Wheat</name>
    <dbReference type="NCBI Taxonomy" id="4565"/>
    <lineage>
        <taxon>Eukaryota</taxon>
        <taxon>Viridiplantae</taxon>
        <taxon>Streptophyta</taxon>
        <taxon>Embryophyta</taxon>
        <taxon>Tracheophyta</taxon>
        <taxon>Spermatophyta</taxon>
        <taxon>Magnoliopsida</taxon>
        <taxon>Liliopsida</taxon>
        <taxon>Poales</taxon>
        <taxon>Poaceae</taxon>
        <taxon>BOP clade</taxon>
        <taxon>Pooideae</taxon>
        <taxon>Triticodae</taxon>
        <taxon>Triticeae</taxon>
        <taxon>Triticinae</taxon>
        <taxon>Triticum</taxon>
    </lineage>
</organism>
<dbReference type="Proteomes" id="UP000019116">
    <property type="component" value="Chromosome 7D"/>
</dbReference>
<name>A0A3B6TN70_WHEAT</name>
<dbReference type="Gramene" id="TraesCS7D02G175500.1">
    <property type="protein sequence ID" value="TraesCS7D02G175500.1"/>
    <property type="gene ID" value="TraesCS7D02G175500"/>
</dbReference>
<dbReference type="Gramene" id="TraesLDM7D03G04338050.1">
    <property type="protein sequence ID" value="TraesLDM7D03G04338050.1"/>
    <property type="gene ID" value="TraesLDM7D03G04338050"/>
</dbReference>
<dbReference type="Gramene" id="TraesCAD_scaffold_037900_01G000500.1">
    <property type="protein sequence ID" value="TraesCAD_scaffold_037900_01G000500.1"/>
    <property type="gene ID" value="TraesCAD_scaffold_037900_01G000500"/>
</dbReference>
<dbReference type="Gramene" id="TraesLAC7D03G04278830.1">
    <property type="protein sequence ID" value="TraesLAC7D03G04278830.1"/>
    <property type="gene ID" value="TraesLAC7D03G04278830"/>
</dbReference>
<evidence type="ECO:0000313" key="2">
    <source>
        <dbReference type="Proteomes" id="UP000019116"/>
    </source>
</evidence>
<dbReference type="Gramene" id="TraesSTA7D03G04325480.1">
    <property type="protein sequence ID" value="TraesSTA7D03G04325480.1"/>
    <property type="gene ID" value="TraesSTA7D03G04325480"/>
</dbReference>
<sequence length="83" mass="9149">MARPNLTTEKAEELAHIGIPVEPGVRMSGRWRLRLSRVLVAPVSTVGTHGFVRAIVIRIGDEHLSKSGLDTKLKINLLETPNK</sequence>
<dbReference type="Gramene" id="TraesJAG7D03G04314800.1">
    <property type="protein sequence ID" value="TraesJAG7D03G04314800.1"/>
    <property type="gene ID" value="TraesJAG7D03G04314800"/>
</dbReference>
<dbReference type="Gramene" id="TraesCLE_scaffold_039630_01G000100.1">
    <property type="protein sequence ID" value="TraesCLE_scaffold_039630_01G000100.1"/>
    <property type="gene ID" value="TraesCLE_scaffold_039630_01G000100"/>
</dbReference>
<keyword evidence="2" id="KW-1185">Reference proteome</keyword>
<protein>
    <submittedName>
        <fullName evidence="1">Uncharacterized protein</fullName>
    </submittedName>
</protein>
<accession>A0A3B6TN70</accession>
<dbReference type="EnsemblPlants" id="TraesCS7D02G175500.1">
    <property type="protein sequence ID" value="TraesCS7D02G175500.1"/>
    <property type="gene ID" value="TraesCS7D02G175500"/>
</dbReference>